<comment type="caution">
    <text evidence="26">The sequence shown here is derived from an EMBL/GenBank/DDBJ whole genome shotgun (WGS) entry which is preliminary data.</text>
</comment>
<feature type="transmembrane region" description="Helical" evidence="23">
    <location>
        <begin position="307"/>
        <end position="331"/>
    </location>
</feature>
<evidence type="ECO:0000256" key="10">
    <source>
        <dbReference type="ARBA" id="ARBA00022842"/>
    </source>
</evidence>
<keyword evidence="12 23" id="KW-1133">Transmembrane helix</keyword>
<dbReference type="PANTHER" id="PTHR24092">
    <property type="entry name" value="PROBABLE PHOSPHOLIPID-TRANSPORTING ATPASE"/>
    <property type="match status" value="1"/>
</dbReference>
<comment type="catalytic activity">
    <reaction evidence="16">
        <text>a 1,2-diacyl-sn-glycero-3-phosphoethanolamine(in) + ATP + H2O = a 1,2-diacyl-sn-glycero-3-phosphoethanolamine(out) + ADP + phosphate + H(+)</text>
        <dbReference type="Rhea" id="RHEA:36439"/>
        <dbReference type="ChEBI" id="CHEBI:15377"/>
        <dbReference type="ChEBI" id="CHEBI:15378"/>
        <dbReference type="ChEBI" id="CHEBI:30616"/>
        <dbReference type="ChEBI" id="CHEBI:43474"/>
        <dbReference type="ChEBI" id="CHEBI:64612"/>
        <dbReference type="ChEBI" id="CHEBI:456216"/>
    </reaction>
    <physiologicalReaction direction="left-to-right" evidence="16">
        <dbReference type="Rhea" id="RHEA:36440"/>
    </physiologicalReaction>
</comment>
<evidence type="ECO:0000259" key="24">
    <source>
        <dbReference type="Pfam" id="PF00122"/>
    </source>
</evidence>
<evidence type="ECO:0000256" key="13">
    <source>
        <dbReference type="ARBA" id="ARBA00023136"/>
    </source>
</evidence>
<dbReference type="GO" id="GO:0005886">
    <property type="term" value="C:plasma membrane"/>
    <property type="evidence" value="ECO:0007669"/>
    <property type="project" value="UniProtKB-SubCell"/>
</dbReference>
<dbReference type="GO" id="GO:0140326">
    <property type="term" value="F:ATPase-coupled intramembrane lipid transporter activity"/>
    <property type="evidence" value="ECO:0007669"/>
    <property type="project" value="UniProtKB-EC"/>
</dbReference>
<evidence type="ECO:0000256" key="5">
    <source>
        <dbReference type="ARBA" id="ARBA00022475"/>
    </source>
</evidence>
<keyword evidence="10" id="KW-0460">Magnesium</keyword>
<evidence type="ECO:0000256" key="23">
    <source>
        <dbReference type="SAM" id="Phobius"/>
    </source>
</evidence>
<evidence type="ECO:0000256" key="7">
    <source>
        <dbReference type="ARBA" id="ARBA00022723"/>
    </source>
</evidence>
<accession>A0AAW0I3R1</accession>
<evidence type="ECO:0000256" key="21">
    <source>
        <dbReference type="ARBA" id="ARBA00075744"/>
    </source>
</evidence>
<keyword evidence="6 23" id="KW-0812">Transmembrane</keyword>
<evidence type="ECO:0000256" key="3">
    <source>
        <dbReference type="ARBA" id="ARBA00008109"/>
    </source>
</evidence>
<feature type="domain" description="P-type ATPase N-terminal" evidence="25">
    <location>
        <begin position="12"/>
        <end position="59"/>
    </location>
</feature>
<keyword evidence="13 23" id="KW-0472">Membrane</keyword>
<comment type="subcellular location">
    <subcellularLocation>
        <location evidence="2">Cell membrane</location>
    </subcellularLocation>
    <subcellularLocation>
        <location evidence="1">Membrane</location>
        <topology evidence="1">Multi-pass membrane protein</topology>
    </subcellularLocation>
    <subcellularLocation>
        <location evidence="17">Photoreceptor inner segment membrane</location>
    </subcellularLocation>
    <subcellularLocation>
        <location evidence="18">Photoreceptor outer segment membrane</location>
    </subcellularLocation>
</comment>
<keyword evidence="9" id="KW-0067">ATP-binding</keyword>
<organism evidence="26 27">
    <name type="scientific">Myodes glareolus</name>
    <name type="common">Bank vole</name>
    <name type="synonym">Clethrionomys glareolus</name>
    <dbReference type="NCBI Taxonomy" id="447135"/>
    <lineage>
        <taxon>Eukaryota</taxon>
        <taxon>Metazoa</taxon>
        <taxon>Chordata</taxon>
        <taxon>Craniata</taxon>
        <taxon>Vertebrata</taxon>
        <taxon>Euteleostomi</taxon>
        <taxon>Mammalia</taxon>
        <taxon>Eutheria</taxon>
        <taxon>Euarchontoglires</taxon>
        <taxon>Glires</taxon>
        <taxon>Rodentia</taxon>
        <taxon>Myomorpha</taxon>
        <taxon>Muroidea</taxon>
        <taxon>Cricetidae</taxon>
        <taxon>Arvicolinae</taxon>
        <taxon>Myodes</taxon>
    </lineage>
</organism>
<dbReference type="AlphaFoldDB" id="A0AAW0I3R1"/>
<keyword evidence="11" id="KW-1278">Translocase</keyword>
<feature type="transmembrane region" description="Helical" evidence="23">
    <location>
        <begin position="351"/>
        <end position="374"/>
    </location>
</feature>
<dbReference type="SUPFAM" id="SSF81653">
    <property type="entry name" value="Calcium ATPase, transduction domain A"/>
    <property type="match status" value="2"/>
</dbReference>
<evidence type="ECO:0000256" key="12">
    <source>
        <dbReference type="ARBA" id="ARBA00022989"/>
    </source>
</evidence>
<protein>
    <recommendedName>
        <fullName evidence="20">Phospholipid-transporting ATPase IB</fullName>
        <ecNumber evidence="4">7.6.2.1</ecNumber>
    </recommendedName>
    <alternativeName>
        <fullName evidence="21">ATPase class I type 8A member 2</fullName>
    </alternativeName>
    <alternativeName>
        <fullName evidence="22">P4-ATPase flippase complex alpha subunit ATP8A2</fullName>
    </alternativeName>
</protein>
<dbReference type="EC" id="7.6.2.1" evidence="4"/>
<dbReference type="GO" id="GO:0005524">
    <property type="term" value="F:ATP binding"/>
    <property type="evidence" value="ECO:0007669"/>
    <property type="project" value="UniProtKB-KW"/>
</dbReference>
<evidence type="ECO:0000256" key="16">
    <source>
        <dbReference type="ARBA" id="ARBA00052554"/>
    </source>
</evidence>
<evidence type="ECO:0000256" key="8">
    <source>
        <dbReference type="ARBA" id="ARBA00022741"/>
    </source>
</evidence>
<dbReference type="GO" id="GO:0005802">
    <property type="term" value="C:trans-Golgi network"/>
    <property type="evidence" value="ECO:0007669"/>
    <property type="project" value="TreeGrafter"/>
</dbReference>
<dbReference type="InterPro" id="IPR008250">
    <property type="entry name" value="ATPase_P-typ_transduc_dom_A_sf"/>
</dbReference>
<dbReference type="Gene3D" id="3.40.50.1000">
    <property type="entry name" value="HAD superfamily/HAD-like"/>
    <property type="match status" value="1"/>
</dbReference>
<evidence type="ECO:0000256" key="6">
    <source>
        <dbReference type="ARBA" id="ARBA00022692"/>
    </source>
</evidence>
<dbReference type="GO" id="GO:0045332">
    <property type="term" value="P:phospholipid translocation"/>
    <property type="evidence" value="ECO:0007669"/>
    <property type="project" value="TreeGrafter"/>
</dbReference>
<proteinExistence type="inferred from homology"/>
<keyword evidence="27" id="KW-1185">Reference proteome</keyword>
<feature type="domain" description="P-type ATPase A" evidence="24">
    <location>
        <begin position="88"/>
        <end position="134"/>
    </location>
</feature>
<evidence type="ECO:0000313" key="26">
    <source>
        <dbReference type="EMBL" id="KAK7808792.1"/>
    </source>
</evidence>
<dbReference type="InterPro" id="IPR023214">
    <property type="entry name" value="HAD_sf"/>
</dbReference>
<dbReference type="GO" id="GO:0048666">
    <property type="term" value="P:neuron development"/>
    <property type="evidence" value="ECO:0007669"/>
    <property type="project" value="TreeGrafter"/>
</dbReference>
<dbReference type="InterPro" id="IPR023299">
    <property type="entry name" value="ATPase_P-typ_cyto_dom_N"/>
</dbReference>
<dbReference type="InterPro" id="IPR023298">
    <property type="entry name" value="ATPase_P-typ_TM_dom_sf"/>
</dbReference>
<sequence length="843" mass="94423">MLTWRSFLCSFSTAKYSVLTFLPRFLYEQIRRAANAFFLFIALLQQIPDVSPTGRYTTLVPLIIILTIAGIKEIVEDFKRHKADSAVNKKKTIVLRNGMWHTIVWKEVAVGDIVKVLNGQYLPADMVLFSSRSGVPVGTGFETNVKDSKVLSELQKSGFICSLLAHEFPSHKPDLLYKLSIRNELYEPQGMCYVETANLDGETNLKIRQGLSHTADMQTREVLMKVTGRIECEGPNRHLYDFTGNLHLDGKSSVALGPDQLLLRGTQLRNTQWVFGVVVYTGHDSKLMQNSTKAPLKRSNVEKVTNVQILVLFGILLVMALVSSVGALFWNGSHGGKSWYIKKMDTSSDNFGYNLLTFIILYNNLIPISLLVTLEVVKYTQALFINWDTDMYYIENDTPAMARTSNLNEELGQVAVNAAVTWFWRHTHFPELAREPSSDDFWYPYPSQVPTPLTGTQAPHRHRYPSQVPVPLTDTHAPHRYTCPSQVPMPLTGTHAPPMDLISITDTQAPHRYPGSSQVSMPLTGTHALTGTQAPHRYPGSSQVSMPLTGTHALTGTQAPHKYHAPHSRMAPCPSDSCDFNDPRLLKNIEDQHPTAPCIQEFLTLLAVCHTVVPEKDGDEIIYQASSPDEAALVKGAKKLGFVFTGRTPYSVIIEAMGQEQTFGILNVLEFSSDRKRMSVIVRTPSGQLRLYCKGADNVIFERLSKDSKYMEETLCHLEYFATEGLRTLCVAYADLSENQYEEWLKVYQEASIILKDRAQRLEECYEIIEKNLLLLGATAIEDRLQAGVPETIATLLKAEIKIWVLTGDKQETAINIGNQFYKIPDAGFCCKNVCPSAVLAVY</sequence>
<keyword evidence="8" id="KW-0547">Nucleotide-binding</keyword>
<dbReference type="InterPro" id="IPR036412">
    <property type="entry name" value="HAD-like_sf"/>
</dbReference>
<dbReference type="SUPFAM" id="SSF81665">
    <property type="entry name" value="Calcium ATPase, transmembrane domain M"/>
    <property type="match status" value="1"/>
</dbReference>
<dbReference type="Pfam" id="PF13246">
    <property type="entry name" value="Cation_ATPase"/>
    <property type="match status" value="1"/>
</dbReference>
<dbReference type="Pfam" id="PF00122">
    <property type="entry name" value="E1-E2_ATPase"/>
    <property type="match status" value="1"/>
</dbReference>
<dbReference type="InterPro" id="IPR032631">
    <property type="entry name" value="P-type_ATPase_N"/>
</dbReference>
<evidence type="ECO:0000256" key="17">
    <source>
        <dbReference type="ARBA" id="ARBA00060441"/>
    </source>
</evidence>
<dbReference type="Gene3D" id="3.40.1110.10">
    <property type="entry name" value="Calcium-transporting ATPase, cytoplasmic domain N"/>
    <property type="match status" value="1"/>
</dbReference>
<evidence type="ECO:0000313" key="27">
    <source>
        <dbReference type="Proteomes" id="UP001488838"/>
    </source>
</evidence>
<dbReference type="InterPro" id="IPR059000">
    <property type="entry name" value="ATPase_P-type_domA"/>
</dbReference>
<evidence type="ECO:0000256" key="2">
    <source>
        <dbReference type="ARBA" id="ARBA00004236"/>
    </source>
</evidence>
<evidence type="ECO:0000256" key="22">
    <source>
        <dbReference type="ARBA" id="ARBA00083026"/>
    </source>
</evidence>
<gene>
    <name evidence="26" type="ORF">U0070_010836</name>
</gene>
<evidence type="ECO:0000256" key="18">
    <source>
        <dbReference type="ARBA" id="ARBA00060499"/>
    </source>
</evidence>
<evidence type="ECO:0000256" key="19">
    <source>
        <dbReference type="ARBA" id="ARBA00062524"/>
    </source>
</evidence>
<dbReference type="FunFam" id="2.70.150.10:FF:000021">
    <property type="entry name" value="Phospholipid-transporting ATPase"/>
    <property type="match status" value="1"/>
</dbReference>
<evidence type="ECO:0000256" key="4">
    <source>
        <dbReference type="ARBA" id="ARBA00012189"/>
    </source>
</evidence>
<dbReference type="SUPFAM" id="SSF56784">
    <property type="entry name" value="HAD-like"/>
    <property type="match status" value="1"/>
</dbReference>
<dbReference type="FunFam" id="3.40.1110.10:FF:000010">
    <property type="entry name" value="Phospholipid-transporting ATPase"/>
    <property type="match status" value="1"/>
</dbReference>
<comment type="catalytic activity">
    <reaction evidence="14">
        <text>ATP + H2O + phospholipidSide 1 = ADP + phosphate + phospholipidSide 2.</text>
        <dbReference type="EC" id="7.6.2.1"/>
    </reaction>
</comment>
<dbReference type="PANTHER" id="PTHR24092:SF98">
    <property type="entry name" value="PHOSPHOLIPID-TRANSPORTING ATPASE IB"/>
    <property type="match status" value="1"/>
</dbReference>
<evidence type="ECO:0000256" key="9">
    <source>
        <dbReference type="ARBA" id="ARBA00022840"/>
    </source>
</evidence>
<reference evidence="26 27" key="1">
    <citation type="journal article" date="2023" name="bioRxiv">
        <title>Conserved and derived expression patterns and positive selection on dental genes reveal complex evolutionary context of ever-growing rodent molars.</title>
        <authorList>
            <person name="Calamari Z.T."/>
            <person name="Song A."/>
            <person name="Cohen E."/>
            <person name="Akter M."/>
            <person name="Roy R.D."/>
            <person name="Hallikas O."/>
            <person name="Christensen M.M."/>
            <person name="Li P."/>
            <person name="Marangoni P."/>
            <person name="Jernvall J."/>
            <person name="Klein O.D."/>
        </authorList>
    </citation>
    <scope>NUCLEOTIDE SEQUENCE [LARGE SCALE GENOMIC DNA]</scope>
    <source>
        <strain evidence="26">V071</strain>
    </source>
</reference>
<name>A0AAW0I3R1_MYOGA</name>
<dbReference type="Proteomes" id="UP001488838">
    <property type="component" value="Unassembled WGS sequence"/>
</dbReference>
<dbReference type="SUPFAM" id="SSF81660">
    <property type="entry name" value="Metal cation-transporting ATPase, ATP-binding domain N"/>
    <property type="match status" value="1"/>
</dbReference>
<dbReference type="Pfam" id="PF16209">
    <property type="entry name" value="PhoLip_ATPase_N"/>
    <property type="match status" value="1"/>
</dbReference>
<keyword evidence="7" id="KW-0479">Metal-binding</keyword>
<evidence type="ECO:0000259" key="25">
    <source>
        <dbReference type="Pfam" id="PF16209"/>
    </source>
</evidence>
<evidence type="ECO:0000256" key="15">
    <source>
        <dbReference type="ARBA" id="ARBA00051303"/>
    </source>
</evidence>
<dbReference type="GO" id="GO:0046872">
    <property type="term" value="F:metal ion binding"/>
    <property type="evidence" value="ECO:0007669"/>
    <property type="project" value="UniProtKB-KW"/>
</dbReference>
<keyword evidence="5" id="KW-1003">Cell membrane</keyword>
<comment type="similarity">
    <text evidence="3">Belongs to the cation transport ATPase (P-type) (TC 3.A.3) family. Type IV subfamily.</text>
</comment>
<evidence type="ECO:0000256" key="11">
    <source>
        <dbReference type="ARBA" id="ARBA00022967"/>
    </source>
</evidence>
<comment type="subunit">
    <text evidence="19">Component of a P4-ATPase flippase complex which consists of a catalytic alpha subunit and an accessory beta subunit. Interacts with TMEM30A to form a flippase complex.</text>
</comment>
<dbReference type="Gene3D" id="2.70.150.10">
    <property type="entry name" value="Calcium-transporting ATPase, cytoplasmic transduction domain A"/>
    <property type="match status" value="1"/>
</dbReference>
<comment type="catalytic activity">
    <reaction evidence="15">
        <text>a 1,2-diacyl-sn-glycero-3-phospho-L-serine(out) + ATP + H2O = a 1,2-diacyl-sn-glycero-3-phospho-L-serine(in) + ADP + phosphate + H(+)</text>
        <dbReference type="Rhea" id="RHEA:38567"/>
        <dbReference type="ChEBI" id="CHEBI:15377"/>
        <dbReference type="ChEBI" id="CHEBI:15378"/>
        <dbReference type="ChEBI" id="CHEBI:30616"/>
        <dbReference type="ChEBI" id="CHEBI:43474"/>
        <dbReference type="ChEBI" id="CHEBI:57262"/>
        <dbReference type="ChEBI" id="CHEBI:456216"/>
    </reaction>
    <physiologicalReaction direction="left-to-right" evidence="15">
        <dbReference type="Rhea" id="RHEA:38568"/>
    </physiologicalReaction>
</comment>
<evidence type="ECO:0000256" key="14">
    <source>
        <dbReference type="ARBA" id="ARBA00034036"/>
    </source>
</evidence>
<evidence type="ECO:0000256" key="1">
    <source>
        <dbReference type="ARBA" id="ARBA00004141"/>
    </source>
</evidence>
<evidence type="ECO:0000256" key="20">
    <source>
        <dbReference type="ARBA" id="ARBA00069687"/>
    </source>
</evidence>
<dbReference type="EMBL" id="JBBHLL010000229">
    <property type="protein sequence ID" value="KAK7808792.1"/>
    <property type="molecule type" value="Genomic_DNA"/>
</dbReference>